<proteinExistence type="predicted"/>
<dbReference type="Proteomes" id="UP000095485">
    <property type="component" value="Unassembled WGS sequence"/>
</dbReference>
<accession>A0A174QDN0</accession>
<feature type="transmembrane region" description="Helical" evidence="1">
    <location>
        <begin position="12"/>
        <end position="35"/>
    </location>
</feature>
<evidence type="ECO:0000313" key="3">
    <source>
        <dbReference type="Proteomes" id="UP000095485"/>
    </source>
</evidence>
<organism evidence="2 3">
    <name type="scientific">Dorea longicatena</name>
    <dbReference type="NCBI Taxonomy" id="88431"/>
    <lineage>
        <taxon>Bacteria</taxon>
        <taxon>Bacillati</taxon>
        <taxon>Bacillota</taxon>
        <taxon>Clostridia</taxon>
        <taxon>Lachnospirales</taxon>
        <taxon>Lachnospiraceae</taxon>
        <taxon>Dorea</taxon>
    </lineage>
</organism>
<protein>
    <submittedName>
        <fullName evidence="2">Uncharacterized protein</fullName>
    </submittedName>
</protein>
<sequence length="142" mass="15914">MKRTSNSRSSLFLIELIIAILFFSLVSAVCLRAFARSHILTENARDLNAALMHVESTAELLRAGESVEAQTFYSSSWDTCEEKKAAYMITVKEKDASDEDSGTDGLTTYRITARQLNNRRKIYSLNVTCHTPYSIKEAAGHE</sequence>
<dbReference type="RefSeq" id="WP_055283262.1">
    <property type="nucleotide sequence ID" value="NZ_CZAY01000012.1"/>
</dbReference>
<name>A0A174QDN0_9FIRM</name>
<dbReference type="GeneID" id="96229045"/>
<gene>
    <name evidence="2" type="ORF">ERS852526_01757</name>
</gene>
<dbReference type="EMBL" id="CZAY01000012">
    <property type="protein sequence ID" value="CUP70071.1"/>
    <property type="molecule type" value="Genomic_DNA"/>
</dbReference>
<keyword evidence="1" id="KW-1133">Transmembrane helix</keyword>
<keyword evidence="1" id="KW-0812">Transmembrane</keyword>
<dbReference type="OrthoDB" id="1655097at2"/>
<evidence type="ECO:0000313" key="2">
    <source>
        <dbReference type="EMBL" id="CUP70071.1"/>
    </source>
</evidence>
<dbReference type="AlphaFoldDB" id="A0A174QDN0"/>
<keyword evidence="1" id="KW-0472">Membrane</keyword>
<evidence type="ECO:0000256" key="1">
    <source>
        <dbReference type="SAM" id="Phobius"/>
    </source>
</evidence>
<reference evidence="2 3" key="1">
    <citation type="submission" date="2015-09" db="EMBL/GenBank/DDBJ databases">
        <authorList>
            <consortium name="Pathogen Informatics"/>
        </authorList>
    </citation>
    <scope>NUCLEOTIDE SEQUENCE [LARGE SCALE GENOMIC DNA]</scope>
    <source>
        <strain evidence="2 3">2789STDY5834914</strain>
    </source>
</reference>